<keyword evidence="2" id="KW-1185">Reference proteome</keyword>
<evidence type="ECO:0000313" key="1">
    <source>
        <dbReference type="EMBL" id="MBF9073694.1"/>
    </source>
</evidence>
<proteinExistence type="predicted"/>
<dbReference type="Proteomes" id="UP000657385">
    <property type="component" value="Unassembled WGS sequence"/>
</dbReference>
<accession>A0A931B9N2</accession>
<comment type="caution">
    <text evidence="1">The sequence shown here is derived from an EMBL/GenBank/DDBJ whole genome shotgun (WGS) entry which is preliminary data.</text>
</comment>
<reference evidence="1" key="1">
    <citation type="submission" date="2020-11" db="EMBL/GenBank/DDBJ databases">
        <title>Isolation and identification of active actinomycetes.</title>
        <authorList>
            <person name="Yu B."/>
        </authorList>
    </citation>
    <scope>NUCLEOTIDE SEQUENCE</scope>
    <source>
        <strain evidence="1">NEAU-YB345</strain>
    </source>
</reference>
<gene>
    <name evidence="1" type="ORF">I2501_37345</name>
</gene>
<dbReference type="EMBL" id="JADPRT010000025">
    <property type="protein sequence ID" value="MBF9073694.1"/>
    <property type="molecule type" value="Genomic_DNA"/>
</dbReference>
<evidence type="ECO:0000313" key="2">
    <source>
        <dbReference type="Proteomes" id="UP000657385"/>
    </source>
</evidence>
<protein>
    <submittedName>
        <fullName evidence="1">Uncharacterized protein</fullName>
    </submittedName>
</protein>
<sequence length="153" mass="16026">MGNQDLDHALNPWMYNKSGDLTPQAQQQFPDLANTPAAITTGGSPTAPAGAGGQQLVVHPDALRTAGQNASELGNRMTADCQNPTGSDMFTAATAMNGWAIGAAITTAHQTWELQFLTLGGNLITVGQNLQDSANGYTSTENTNRGHMRALDN</sequence>
<organism evidence="1 2">
    <name type="scientific">Streptacidiphilus fuscans</name>
    <dbReference type="NCBI Taxonomy" id="2789292"/>
    <lineage>
        <taxon>Bacteria</taxon>
        <taxon>Bacillati</taxon>
        <taxon>Actinomycetota</taxon>
        <taxon>Actinomycetes</taxon>
        <taxon>Kitasatosporales</taxon>
        <taxon>Streptomycetaceae</taxon>
        <taxon>Streptacidiphilus</taxon>
    </lineage>
</organism>
<dbReference type="RefSeq" id="WP_196198542.1">
    <property type="nucleotide sequence ID" value="NZ_JADPRT010000025.1"/>
</dbReference>
<dbReference type="AlphaFoldDB" id="A0A931B9N2"/>
<name>A0A931B9N2_9ACTN</name>